<feature type="domain" description="C2H2-type" evidence="12">
    <location>
        <begin position="64"/>
        <end position="93"/>
    </location>
</feature>
<dbReference type="Gene3D" id="3.30.160.60">
    <property type="entry name" value="Classic Zinc Finger"/>
    <property type="match status" value="1"/>
</dbReference>
<reference evidence="14" key="1">
    <citation type="journal article" date="2010" name="Science">
        <title>Signatures of adaptation to obligate biotrophy in the Hyaloperonospora arabidopsidis genome.</title>
        <authorList>
            <person name="Baxter L."/>
            <person name="Tripathy S."/>
            <person name="Ishaque N."/>
            <person name="Boot N."/>
            <person name="Cabral A."/>
            <person name="Kemen E."/>
            <person name="Thines M."/>
            <person name="Ah-Fong A."/>
            <person name="Anderson R."/>
            <person name="Badejoko W."/>
            <person name="Bittner-Eddy P."/>
            <person name="Boore J.L."/>
            <person name="Chibucos M.C."/>
            <person name="Coates M."/>
            <person name="Dehal P."/>
            <person name="Delehaunty K."/>
            <person name="Dong S."/>
            <person name="Downton P."/>
            <person name="Dumas B."/>
            <person name="Fabro G."/>
            <person name="Fronick C."/>
            <person name="Fuerstenberg S.I."/>
            <person name="Fulton L."/>
            <person name="Gaulin E."/>
            <person name="Govers F."/>
            <person name="Hughes L."/>
            <person name="Humphray S."/>
            <person name="Jiang R.H."/>
            <person name="Judelson H."/>
            <person name="Kamoun S."/>
            <person name="Kyung K."/>
            <person name="Meijer H."/>
            <person name="Minx P."/>
            <person name="Morris P."/>
            <person name="Nelson J."/>
            <person name="Phuntumart V."/>
            <person name="Qutob D."/>
            <person name="Rehmany A."/>
            <person name="Rougon-Cardoso A."/>
            <person name="Ryden P."/>
            <person name="Torto-Alalibo T."/>
            <person name="Studholme D."/>
            <person name="Wang Y."/>
            <person name="Win J."/>
            <person name="Wood J."/>
            <person name="Clifton S.W."/>
            <person name="Rogers J."/>
            <person name="Van den Ackerveken G."/>
            <person name="Jones J.D."/>
            <person name="McDowell J.M."/>
            <person name="Beynon J."/>
            <person name="Tyler B.M."/>
        </authorList>
    </citation>
    <scope>NUCLEOTIDE SEQUENCE [LARGE SCALE GENOMIC DNA]</scope>
    <source>
        <strain evidence="14">Emoy2</strain>
    </source>
</reference>
<dbReference type="Pfam" id="PF12171">
    <property type="entry name" value="zf-C2H2_jaz"/>
    <property type="match status" value="1"/>
</dbReference>
<reference evidence="13" key="2">
    <citation type="submission" date="2015-06" db="UniProtKB">
        <authorList>
            <consortium name="EnsemblProtists"/>
        </authorList>
    </citation>
    <scope>IDENTIFICATION</scope>
    <source>
        <strain evidence="13">Emoy2</strain>
    </source>
</reference>
<comment type="subcellular location">
    <subcellularLocation>
        <location evidence="2">Cytoplasm</location>
    </subcellularLocation>
    <subcellularLocation>
        <location evidence="1">Nucleus</location>
    </subcellularLocation>
</comment>
<dbReference type="EMBL" id="JH598038">
    <property type="status" value="NOT_ANNOTATED_CDS"/>
    <property type="molecule type" value="Genomic_DNA"/>
</dbReference>
<dbReference type="Proteomes" id="UP000011713">
    <property type="component" value="Unassembled WGS sequence"/>
</dbReference>
<evidence type="ECO:0000256" key="5">
    <source>
        <dbReference type="ARBA" id="ARBA00022723"/>
    </source>
</evidence>
<evidence type="ECO:0000256" key="1">
    <source>
        <dbReference type="ARBA" id="ARBA00004123"/>
    </source>
</evidence>
<evidence type="ECO:0000256" key="9">
    <source>
        <dbReference type="ARBA" id="ARBA00038064"/>
    </source>
</evidence>
<evidence type="ECO:0000259" key="12">
    <source>
        <dbReference type="PROSITE" id="PS50157"/>
    </source>
</evidence>
<dbReference type="PROSITE" id="PS00028">
    <property type="entry name" value="ZINC_FINGER_C2H2_1"/>
    <property type="match status" value="1"/>
</dbReference>
<proteinExistence type="inferred from homology"/>
<dbReference type="AlphaFoldDB" id="M4BY68"/>
<dbReference type="GO" id="GO:0008270">
    <property type="term" value="F:zinc ion binding"/>
    <property type="evidence" value="ECO:0007669"/>
    <property type="project" value="UniProtKB-KW"/>
</dbReference>
<dbReference type="STRING" id="559515.M4BY68"/>
<evidence type="ECO:0000313" key="14">
    <source>
        <dbReference type="Proteomes" id="UP000011713"/>
    </source>
</evidence>
<evidence type="ECO:0000256" key="6">
    <source>
        <dbReference type="ARBA" id="ARBA00022771"/>
    </source>
</evidence>
<dbReference type="InterPro" id="IPR022755">
    <property type="entry name" value="Znf_C2H2_jaz"/>
</dbReference>
<keyword evidence="6 10" id="KW-0863">Zinc-finger</keyword>
<dbReference type="GO" id="GO:0005634">
    <property type="term" value="C:nucleus"/>
    <property type="evidence" value="ECO:0007669"/>
    <property type="project" value="UniProtKB-SubCell"/>
</dbReference>
<dbReference type="InterPro" id="IPR051879">
    <property type="entry name" value="C2H2-ZF_Maturation_Protein"/>
</dbReference>
<dbReference type="HOGENOM" id="CLU_117291_4_1_1"/>
<keyword evidence="5" id="KW-0479">Metal-binding</keyword>
<dbReference type="PANTHER" id="PTHR46095">
    <property type="entry name" value="ZINC FINGER PROTEIN 593"/>
    <property type="match status" value="1"/>
</dbReference>
<feature type="compositionally biased region" description="Basic residues" evidence="11">
    <location>
        <begin position="11"/>
        <end position="27"/>
    </location>
</feature>
<dbReference type="InterPro" id="IPR013087">
    <property type="entry name" value="Znf_C2H2_type"/>
</dbReference>
<evidence type="ECO:0000256" key="4">
    <source>
        <dbReference type="ARBA" id="ARBA00022517"/>
    </source>
</evidence>
<dbReference type="InParanoid" id="M4BY68"/>
<dbReference type="PANTHER" id="PTHR46095:SF1">
    <property type="entry name" value="ZINC FINGER PROTEIN 593"/>
    <property type="match status" value="1"/>
</dbReference>
<dbReference type="SUPFAM" id="SSF57667">
    <property type="entry name" value="beta-beta-alpha zinc fingers"/>
    <property type="match status" value="1"/>
</dbReference>
<dbReference type="eggNOG" id="KOG3408">
    <property type="taxonomic scope" value="Eukaryota"/>
</dbReference>
<keyword evidence="3" id="KW-0963">Cytoplasm</keyword>
<keyword evidence="14" id="KW-1185">Reference proteome</keyword>
<keyword evidence="4" id="KW-0690">Ribosome biogenesis</keyword>
<dbReference type="GO" id="GO:0042254">
    <property type="term" value="P:ribosome biogenesis"/>
    <property type="evidence" value="ECO:0007669"/>
    <property type="project" value="UniProtKB-KW"/>
</dbReference>
<dbReference type="FunCoup" id="M4BY68">
    <property type="interactions" value="150"/>
</dbReference>
<evidence type="ECO:0000256" key="11">
    <source>
        <dbReference type="SAM" id="MobiDB-lite"/>
    </source>
</evidence>
<evidence type="ECO:0000256" key="7">
    <source>
        <dbReference type="ARBA" id="ARBA00022833"/>
    </source>
</evidence>
<dbReference type="PROSITE" id="PS50157">
    <property type="entry name" value="ZINC_FINGER_C2H2_2"/>
    <property type="match status" value="1"/>
</dbReference>
<evidence type="ECO:0000256" key="2">
    <source>
        <dbReference type="ARBA" id="ARBA00004496"/>
    </source>
</evidence>
<evidence type="ECO:0000256" key="8">
    <source>
        <dbReference type="ARBA" id="ARBA00023242"/>
    </source>
</evidence>
<evidence type="ECO:0000256" key="3">
    <source>
        <dbReference type="ARBA" id="ARBA00022490"/>
    </source>
</evidence>
<dbReference type="EnsemblProtists" id="HpaT811500">
    <property type="protein sequence ID" value="HpaP811500"/>
    <property type="gene ID" value="HpaG811500"/>
</dbReference>
<feature type="region of interest" description="Disordered" evidence="11">
    <location>
        <begin position="1"/>
        <end position="27"/>
    </location>
</feature>
<sequence>MGTGRSGAGRARAHVKKKQYKRGHATKNRARDIDQIQDDLCVEKVTGKQMGFEVDEDLPGLGQFYCTPCGRHFIDGKTRDVHLKTKVHKRRAKPCRALERALRCTSLLIQRRAARWTTCRLCVG</sequence>
<organism evidence="13 14">
    <name type="scientific">Hyaloperonospora arabidopsidis (strain Emoy2)</name>
    <name type="common">Downy mildew agent</name>
    <name type="synonym">Peronospora arabidopsidis</name>
    <dbReference type="NCBI Taxonomy" id="559515"/>
    <lineage>
        <taxon>Eukaryota</taxon>
        <taxon>Sar</taxon>
        <taxon>Stramenopiles</taxon>
        <taxon>Oomycota</taxon>
        <taxon>Peronosporomycetes</taxon>
        <taxon>Peronosporales</taxon>
        <taxon>Peronosporaceae</taxon>
        <taxon>Hyaloperonospora</taxon>
    </lineage>
</organism>
<protein>
    <recommendedName>
        <fullName evidence="12">C2H2-type domain-containing protein</fullName>
    </recommendedName>
</protein>
<dbReference type="InterPro" id="IPR036236">
    <property type="entry name" value="Znf_C2H2_sf"/>
</dbReference>
<evidence type="ECO:0000313" key="13">
    <source>
        <dbReference type="EnsemblProtists" id="HpaP811500"/>
    </source>
</evidence>
<accession>M4BY68</accession>
<keyword evidence="7" id="KW-0862">Zinc</keyword>
<dbReference type="GO" id="GO:0005737">
    <property type="term" value="C:cytoplasm"/>
    <property type="evidence" value="ECO:0007669"/>
    <property type="project" value="UniProtKB-SubCell"/>
</dbReference>
<name>M4BY68_HYAAE</name>
<comment type="similarity">
    <text evidence="9">Belongs to the ZNF593/BUD20 C2H2-type zinc-finger protein family.</text>
</comment>
<keyword evidence="8" id="KW-0539">Nucleus</keyword>
<evidence type="ECO:0000256" key="10">
    <source>
        <dbReference type="PROSITE-ProRule" id="PRU00042"/>
    </source>
</evidence>
<dbReference type="VEuPathDB" id="FungiDB:HpaG811500"/>